<dbReference type="PROSITE" id="PS50965">
    <property type="entry name" value="NERD"/>
    <property type="match status" value="1"/>
</dbReference>
<proteinExistence type="predicted"/>
<gene>
    <name evidence="2" type="ORF">SAMN02745120_1657</name>
</gene>
<dbReference type="Proteomes" id="UP000243406">
    <property type="component" value="Unassembled WGS sequence"/>
</dbReference>
<sequence length="228" mass="26823">MELIFFLIVGFFLIKYIKFSKSEYSIRSRNSFAKTIFNKGNYGEYLNFSYLEKLPGYKKIVTNIYVKKEDGKTTEIDLVMLHETGIYVFESKNYSGWIFGDEKNKSWTQTLKGNNKNYFFNPIWQNSAHIRALANFLPEVPRTSFKSYIIFSERCELKKIIIEPADVKVIKRQNLISTINKDISNSTQILTREKIDEIYFRKLLQLSAVTDELKLTHIENISKAFNKK</sequence>
<dbReference type="EMBL" id="FUYN01000003">
    <property type="protein sequence ID" value="SKB47173.1"/>
    <property type="molecule type" value="Genomic_DNA"/>
</dbReference>
<feature type="domain" description="NERD" evidence="1">
    <location>
        <begin position="39"/>
        <end position="156"/>
    </location>
</feature>
<evidence type="ECO:0000313" key="3">
    <source>
        <dbReference type="Proteomes" id="UP000243406"/>
    </source>
</evidence>
<evidence type="ECO:0000313" key="2">
    <source>
        <dbReference type="EMBL" id="SKB47173.1"/>
    </source>
</evidence>
<dbReference type="OrthoDB" id="9776650at2"/>
<evidence type="ECO:0000259" key="1">
    <source>
        <dbReference type="PROSITE" id="PS50965"/>
    </source>
</evidence>
<name>A0A1T5BK22_9FIRM</name>
<protein>
    <submittedName>
        <fullName evidence="2">Nuclease-related domain-containing protein</fullName>
    </submittedName>
</protein>
<organism evidence="2 3">
    <name type="scientific">Acetoanaerobium noterae</name>
    <dbReference type="NCBI Taxonomy" id="745369"/>
    <lineage>
        <taxon>Bacteria</taxon>
        <taxon>Bacillati</taxon>
        <taxon>Bacillota</taxon>
        <taxon>Clostridia</taxon>
        <taxon>Peptostreptococcales</taxon>
        <taxon>Filifactoraceae</taxon>
        <taxon>Acetoanaerobium</taxon>
    </lineage>
</organism>
<reference evidence="3" key="1">
    <citation type="submission" date="2017-02" db="EMBL/GenBank/DDBJ databases">
        <authorList>
            <person name="Varghese N."/>
            <person name="Submissions S."/>
        </authorList>
    </citation>
    <scope>NUCLEOTIDE SEQUENCE [LARGE SCALE GENOMIC DNA]</scope>
    <source>
        <strain evidence="3">ATCC 35199</strain>
    </source>
</reference>
<dbReference type="InterPro" id="IPR011528">
    <property type="entry name" value="NERD"/>
</dbReference>
<dbReference type="RefSeq" id="WP_079589509.1">
    <property type="nucleotide sequence ID" value="NZ_FUYN01000003.1"/>
</dbReference>
<dbReference type="Pfam" id="PF08378">
    <property type="entry name" value="NERD"/>
    <property type="match status" value="1"/>
</dbReference>
<keyword evidence="3" id="KW-1185">Reference proteome</keyword>
<accession>A0A1T5BK22</accession>
<dbReference type="AlphaFoldDB" id="A0A1T5BK22"/>